<dbReference type="AlphaFoldDB" id="A0AAD5BXE6"/>
<protein>
    <submittedName>
        <fullName evidence="1">Uncharacterized protein</fullName>
    </submittedName>
</protein>
<dbReference type="Proteomes" id="UP001206925">
    <property type="component" value="Unassembled WGS sequence"/>
</dbReference>
<sequence>MREEFPLYRQPGSVIGGWDLFTCTASHEIFLQQPNILELEALIKICVLIENGQIYFDLCSAAARVSKKIIEM</sequence>
<evidence type="ECO:0000313" key="2">
    <source>
        <dbReference type="Proteomes" id="UP001206925"/>
    </source>
</evidence>
<comment type="caution">
    <text evidence="1">The sequence shown here is derived from an EMBL/GenBank/DDBJ whole genome shotgun (WGS) entry which is preliminary data.</text>
</comment>
<evidence type="ECO:0000313" key="1">
    <source>
        <dbReference type="EMBL" id="KAI7730994.1"/>
    </source>
</evidence>
<name>A0AAD5BXE6_AMBAR</name>
<gene>
    <name evidence="1" type="ORF">M8C21_018249</name>
</gene>
<accession>A0AAD5BXE6</accession>
<proteinExistence type="predicted"/>
<keyword evidence="2" id="KW-1185">Reference proteome</keyword>
<organism evidence="1 2">
    <name type="scientific">Ambrosia artemisiifolia</name>
    <name type="common">Common ragweed</name>
    <dbReference type="NCBI Taxonomy" id="4212"/>
    <lineage>
        <taxon>Eukaryota</taxon>
        <taxon>Viridiplantae</taxon>
        <taxon>Streptophyta</taxon>
        <taxon>Embryophyta</taxon>
        <taxon>Tracheophyta</taxon>
        <taxon>Spermatophyta</taxon>
        <taxon>Magnoliopsida</taxon>
        <taxon>eudicotyledons</taxon>
        <taxon>Gunneridae</taxon>
        <taxon>Pentapetalae</taxon>
        <taxon>asterids</taxon>
        <taxon>campanulids</taxon>
        <taxon>Asterales</taxon>
        <taxon>Asteraceae</taxon>
        <taxon>Asteroideae</taxon>
        <taxon>Heliantheae alliance</taxon>
        <taxon>Heliantheae</taxon>
        <taxon>Ambrosia</taxon>
    </lineage>
</organism>
<reference evidence="1" key="1">
    <citation type="submission" date="2022-06" db="EMBL/GenBank/DDBJ databases">
        <title>Uncovering the hologenomic basis of an extraordinary plant invasion.</title>
        <authorList>
            <person name="Bieker V.C."/>
            <person name="Martin M.D."/>
            <person name="Gilbert T."/>
            <person name="Hodgins K."/>
            <person name="Battlay P."/>
            <person name="Petersen B."/>
            <person name="Wilson J."/>
        </authorList>
    </citation>
    <scope>NUCLEOTIDE SEQUENCE</scope>
    <source>
        <strain evidence="1">AA19_3_7</strain>
        <tissue evidence="1">Leaf</tissue>
    </source>
</reference>
<dbReference type="EMBL" id="JAMZMK010010577">
    <property type="protein sequence ID" value="KAI7730994.1"/>
    <property type="molecule type" value="Genomic_DNA"/>
</dbReference>